<protein>
    <recommendedName>
        <fullName evidence="3">Leucine Rich repeat</fullName>
    </recommendedName>
</protein>
<name>A0A7G2C726_9TRYP</name>
<accession>A0A7G2C726</accession>
<dbReference type="GO" id="GO:0019005">
    <property type="term" value="C:SCF ubiquitin ligase complex"/>
    <property type="evidence" value="ECO:0007669"/>
    <property type="project" value="TreeGrafter"/>
</dbReference>
<dbReference type="Proteomes" id="UP000515908">
    <property type="component" value="Chromosome 03"/>
</dbReference>
<keyword evidence="2" id="KW-1185">Reference proteome</keyword>
<organism evidence="1 2">
    <name type="scientific">Angomonas deanei</name>
    <dbReference type="NCBI Taxonomy" id="59799"/>
    <lineage>
        <taxon>Eukaryota</taxon>
        <taxon>Discoba</taxon>
        <taxon>Euglenozoa</taxon>
        <taxon>Kinetoplastea</taxon>
        <taxon>Metakinetoplastina</taxon>
        <taxon>Trypanosomatida</taxon>
        <taxon>Trypanosomatidae</taxon>
        <taxon>Strigomonadinae</taxon>
        <taxon>Angomonas</taxon>
    </lineage>
</organism>
<dbReference type="PANTHER" id="PTHR13318">
    <property type="entry name" value="PARTNER OF PAIRED, ISOFORM B-RELATED"/>
    <property type="match status" value="1"/>
</dbReference>
<dbReference type="GO" id="GO:0031146">
    <property type="term" value="P:SCF-dependent proteasomal ubiquitin-dependent protein catabolic process"/>
    <property type="evidence" value="ECO:0007669"/>
    <property type="project" value="TreeGrafter"/>
</dbReference>
<evidence type="ECO:0008006" key="3">
    <source>
        <dbReference type="Google" id="ProtNLM"/>
    </source>
</evidence>
<evidence type="ECO:0000313" key="2">
    <source>
        <dbReference type="Proteomes" id="UP000515908"/>
    </source>
</evidence>
<dbReference type="AlphaFoldDB" id="A0A7G2C726"/>
<proteinExistence type="predicted"/>
<gene>
    <name evidence="1" type="ORF">ADEAN_000205800</name>
</gene>
<dbReference type="EMBL" id="LR877147">
    <property type="protein sequence ID" value="CAD2214607.1"/>
    <property type="molecule type" value="Genomic_DNA"/>
</dbReference>
<dbReference type="VEuPathDB" id="TriTrypDB:ADEAN_000205800"/>
<evidence type="ECO:0000313" key="1">
    <source>
        <dbReference type="EMBL" id="CAD2214607.1"/>
    </source>
</evidence>
<sequence>MNIGELSSVCEYFSTTPPLAFTRATTAHVRHWYAYGPSDRGHAYPPRNTGNPYRANFEQSHRPWVSVCQRAQDPGDHDNDAYLEVYFNGIHKSFPFFETQFFWLFSPRFRGLAVRFVMVLDEAEEEEEREGTVGLPFHPLLPQLFQEHHHTLTHLVLRNPNNAVEYVDLTGWPSTFLVSLMAFEVRNEFFLSSPIVTATVEHVIASCPRLRSLMLENVDLTTEQFVQFVSTEGRLSHLRELSLNIIHCDERIITHIGDYFSRVRDGKRAVGLTRLELLNYDESADYVGNQFDDHDHEGWDLSPLGRLTELETLVLYGYQFKNLEKLFVSIQQSGVAGDRPRTALQVLDVSYCDIRNVNQIEIVQHSLQRLDIGFCFEFQGASPFRSLTQSVLTEVVLADCYELTDSTPLFVGLNHSPHIRVIDLSSCSGLQFLVDYREEGTSSFTLEMPGLERLVLNSCSSLRRFFGTVSGDNAVFFHRLEELSLSSCKSLSEIDFCHPSPSFSNTLKKLNVSCIHADVYRNGSLRSLLSPCTALQTVRLQRDSFRATDAAPCARDENNLFSCLQNSFHSLQYLDVSRNQFVDGSAVLIQACLPALTELRMGKCHLSPPSSHTSLAQMPLLQQLDLKGSALSVGALGCLSTCVRLEQVTLRDVTQVLEEVGVVPLSLEVLGGCRELRHVNCASSDIASLGSLHLCRHLTTIFLNANKNMKTLYPLRHLHSLAHLHITDSGVELLSPIEEPQDREGEFTLQLDVLATHPSLEVLDIRGCFNKGVHVVHDGNLPLNLTTVLRRLHHFHLPHLHTVWCVGIDNVFGEKEECDATLHDGFRSVEELRSSQLFRTIH</sequence>
<reference evidence="1 2" key="1">
    <citation type="submission" date="2020-08" db="EMBL/GenBank/DDBJ databases">
        <authorList>
            <person name="Newling K."/>
            <person name="Davey J."/>
            <person name="Forrester S."/>
        </authorList>
    </citation>
    <scope>NUCLEOTIDE SEQUENCE [LARGE SCALE GENOMIC DNA]</scope>
    <source>
        <strain evidence="2">Crithidia deanei Carvalho (ATCC PRA-265)</strain>
    </source>
</reference>
<dbReference type="SUPFAM" id="SSF52047">
    <property type="entry name" value="RNI-like"/>
    <property type="match status" value="2"/>
</dbReference>
<dbReference type="Gene3D" id="3.80.10.10">
    <property type="entry name" value="Ribonuclease Inhibitor"/>
    <property type="match status" value="3"/>
</dbReference>
<dbReference type="InterPro" id="IPR032675">
    <property type="entry name" value="LRR_dom_sf"/>
</dbReference>